<name>A0A2P5FXJ0_TREOI</name>
<comment type="caution">
    <text evidence="1">The sequence shown here is derived from an EMBL/GenBank/DDBJ whole genome shotgun (WGS) entry which is preliminary data.</text>
</comment>
<protein>
    <submittedName>
        <fullName evidence="1">Uncharacterized protein</fullName>
    </submittedName>
</protein>
<reference evidence="2" key="1">
    <citation type="submission" date="2016-06" db="EMBL/GenBank/DDBJ databases">
        <title>Parallel loss of symbiosis genes in relatives of nitrogen-fixing non-legume Parasponia.</title>
        <authorList>
            <person name="Van Velzen R."/>
            <person name="Holmer R."/>
            <person name="Bu F."/>
            <person name="Rutten L."/>
            <person name="Van Zeijl A."/>
            <person name="Liu W."/>
            <person name="Santuari L."/>
            <person name="Cao Q."/>
            <person name="Sharma T."/>
            <person name="Shen D."/>
            <person name="Roswanjaya Y."/>
            <person name="Wardhani T."/>
            <person name="Kalhor M.S."/>
            <person name="Jansen J."/>
            <person name="Van den Hoogen J."/>
            <person name="Gungor B."/>
            <person name="Hartog M."/>
            <person name="Hontelez J."/>
            <person name="Verver J."/>
            <person name="Yang W.-C."/>
            <person name="Schijlen E."/>
            <person name="Repin R."/>
            <person name="Schilthuizen M."/>
            <person name="Schranz E."/>
            <person name="Heidstra R."/>
            <person name="Miyata K."/>
            <person name="Fedorova E."/>
            <person name="Kohlen W."/>
            <person name="Bisseling T."/>
            <person name="Smit S."/>
            <person name="Geurts R."/>
        </authorList>
    </citation>
    <scope>NUCLEOTIDE SEQUENCE [LARGE SCALE GENOMIC DNA]</scope>
    <source>
        <strain evidence="2">cv. RG33-2</strain>
    </source>
</reference>
<evidence type="ECO:0000313" key="1">
    <source>
        <dbReference type="EMBL" id="POO02500.1"/>
    </source>
</evidence>
<organism evidence="1 2">
    <name type="scientific">Trema orientale</name>
    <name type="common">Charcoal tree</name>
    <name type="synonym">Celtis orientalis</name>
    <dbReference type="NCBI Taxonomy" id="63057"/>
    <lineage>
        <taxon>Eukaryota</taxon>
        <taxon>Viridiplantae</taxon>
        <taxon>Streptophyta</taxon>
        <taxon>Embryophyta</taxon>
        <taxon>Tracheophyta</taxon>
        <taxon>Spermatophyta</taxon>
        <taxon>Magnoliopsida</taxon>
        <taxon>eudicotyledons</taxon>
        <taxon>Gunneridae</taxon>
        <taxon>Pentapetalae</taxon>
        <taxon>rosids</taxon>
        <taxon>fabids</taxon>
        <taxon>Rosales</taxon>
        <taxon>Cannabaceae</taxon>
        <taxon>Trema</taxon>
    </lineage>
</organism>
<accession>A0A2P5FXJ0</accession>
<gene>
    <name evidence="1" type="ORF">TorRG33x02_014840</name>
</gene>
<dbReference type="InParanoid" id="A0A2P5FXJ0"/>
<keyword evidence="2" id="KW-1185">Reference proteome</keyword>
<dbReference type="EMBL" id="JXTC01000004">
    <property type="protein sequence ID" value="POO02500.1"/>
    <property type="molecule type" value="Genomic_DNA"/>
</dbReference>
<dbReference type="AlphaFoldDB" id="A0A2P5FXJ0"/>
<dbReference type="OrthoDB" id="10395581at2759"/>
<evidence type="ECO:0000313" key="2">
    <source>
        <dbReference type="Proteomes" id="UP000237000"/>
    </source>
</evidence>
<proteinExistence type="predicted"/>
<dbReference type="Proteomes" id="UP000237000">
    <property type="component" value="Unassembled WGS sequence"/>
</dbReference>
<sequence length="74" mass="8456">IENARSRPINFDLADMSVPPIKRQEDPGHLKVQLQGTKFIQQLQGIKTIRVKTTIILLKGCGFNMFARDFEMVI</sequence>
<feature type="non-terminal residue" evidence="1">
    <location>
        <position position="1"/>
    </location>
</feature>